<dbReference type="Gene3D" id="1.25.40.20">
    <property type="entry name" value="Ankyrin repeat-containing domain"/>
    <property type="match status" value="1"/>
</dbReference>
<sequence>MFIAVVRDYVDVLDALLEIPGSAHGGAFGYNALHAAVRNGNSAIARRIMETRPELAREEGDDTNTPMHLAVLWGKIDVLRSPVMASLFSLLQLSKATLMSLEKF</sequence>
<evidence type="ECO:0000313" key="1">
    <source>
        <dbReference type="EMBL" id="WVZ53442.1"/>
    </source>
</evidence>
<evidence type="ECO:0000313" key="2">
    <source>
        <dbReference type="Proteomes" id="UP001341281"/>
    </source>
</evidence>
<organism evidence="1 2">
    <name type="scientific">Paspalum notatum var. saurae</name>
    <dbReference type="NCBI Taxonomy" id="547442"/>
    <lineage>
        <taxon>Eukaryota</taxon>
        <taxon>Viridiplantae</taxon>
        <taxon>Streptophyta</taxon>
        <taxon>Embryophyta</taxon>
        <taxon>Tracheophyta</taxon>
        <taxon>Spermatophyta</taxon>
        <taxon>Magnoliopsida</taxon>
        <taxon>Liliopsida</taxon>
        <taxon>Poales</taxon>
        <taxon>Poaceae</taxon>
        <taxon>PACMAD clade</taxon>
        <taxon>Panicoideae</taxon>
        <taxon>Andropogonodae</taxon>
        <taxon>Paspaleae</taxon>
        <taxon>Paspalinae</taxon>
        <taxon>Paspalum</taxon>
    </lineage>
</organism>
<protein>
    <submittedName>
        <fullName evidence="1">Uncharacterized protein</fullName>
    </submittedName>
</protein>
<keyword evidence="2" id="KW-1185">Reference proteome</keyword>
<proteinExistence type="predicted"/>
<gene>
    <name evidence="1" type="ORF">U9M48_004384</name>
</gene>
<dbReference type="SUPFAM" id="SSF48403">
    <property type="entry name" value="Ankyrin repeat"/>
    <property type="match status" value="1"/>
</dbReference>
<dbReference type="Pfam" id="PF12796">
    <property type="entry name" value="Ank_2"/>
    <property type="match status" value="1"/>
</dbReference>
<dbReference type="InterPro" id="IPR002110">
    <property type="entry name" value="Ankyrin_rpt"/>
</dbReference>
<reference evidence="1 2" key="1">
    <citation type="submission" date="2024-02" db="EMBL/GenBank/DDBJ databases">
        <title>High-quality chromosome-scale genome assembly of Pensacola bahiagrass (Paspalum notatum Flugge var. saurae).</title>
        <authorList>
            <person name="Vega J.M."/>
            <person name="Podio M."/>
            <person name="Orjuela J."/>
            <person name="Siena L.A."/>
            <person name="Pessino S.C."/>
            <person name="Combes M.C."/>
            <person name="Mariac C."/>
            <person name="Albertini E."/>
            <person name="Pupilli F."/>
            <person name="Ortiz J.P.A."/>
            <person name="Leblanc O."/>
        </authorList>
    </citation>
    <scope>NUCLEOTIDE SEQUENCE [LARGE SCALE GENOMIC DNA]</scope>
    <source>
        <strain evidence="1">R1</strain>
        <tissue evidence="1">Leaf</tissue>
    </source>
</reference>
<dbReference type="InterPro" id="IPR036770">
    <property type="entry name" value="Ankyrin_rpt-contain_sf"/>
</dbReference>
<dbReference type="AlphaFoldDB" id="A0AAQ3PKF3"/>
<dbReference type="EMBL" id="CP144745">
    <property type="protein sequence ID" value="WVZ53442.1"/>
    <property type="molecule type" value="Genomic_DNA"/>
</dbReference>
<accession>A0AAQ3PKF3</accession>
<dbReference type="Proteomes" id="UP001341281">
    <property type="component" value="Chromosome 01"/>
</dbReference>
<name>A0AAQ3PKF3_PASNO</name>